<dbReference type="SMART" id="SM00409">
    <property type="entry name" value="IG"/>
    <property type="match status" value="1"/>
</dbReference>
<dbReference type="AlphaFoldDB" id="A0A4X2K1H5"/>
<comment type="subcellular location">
    <subcellularLocation>
        <location evidence="1">Cell membrane</location>
    </subcellularLocation>
</comment>
<evidence type="ECO:0000256" key="4">
    <source>
        <dbReference type="ARBA" id="ARBA00023136"/>
    </source>
</evidence>
<dbReference type="STRING" id="29139.ENSVURP00010003065"/>
<dbReference type="InterPro" id="IPR026524">
    <property type="entry name" value="LY6G6d/LY6G6f"/>
</dbReference>
<evidence type="ECO:0000313" key="11">
    <source>
        <dbReference type="Proteomes" id="UP000314987"/>
    </source>
</evidence>
<keyword evidence="7" id="KW-0812">Transmembrane</keyword>
<dbReference type="CTD" id="259215"/>
<dbReference type="Gene3D" id="2.60.40.10">
    <property type="entry name" value="Immunoglobulins"/>
    <property type="match status" value="1"/>
</dbReference>
<dbReference type="PROSITE" id="PS50835">
    <property type="entry name" value="IG_LIKE"/>
    <property type="match status" value="1"/>
</dbReference>
<dbReference type="SUPFAM" id="SSF48726">
    <property type="entry name" value="Immunoglobulin"/>
    <property type="match status" value="1"/>
</dbReference>
<dbReference type="InterPro" id="IPR013106">
    <property type="entry name" value="Ig_V-set"/>
</dbReference>
<keyword evidence="4 7" id="KW-0472">Membrane</keyword>
<dbReference type="InterPro" id="IPR007110">
    <property type="entry name" value="Ig-like_dom"/>
</dbReference>
<dbReference type="PANTHER" id="PTHR32286:SF10">
    <property type="entry name" value="LYMPHOCYTE ANTIGEN 6 COMPLEX LOCUS PROTEIN G6F"/>
    <property type="match status" value="1"/>
</dbReference>
<reference evidence="10" key="2">
    <citation type="submission" date="2025-08" db="UniProtKB">
        <authorList>
            <consortium name="Ensembl"/>
        </authorList>
    </citation>
    <scope>IDENTIFICATION</scope>
</reference>
<keyword evidence="2" id="KW-1003">Cell membrane</keyword>
<dbReference type="GeneTree" id="ENSGT00390000015960"/>
<proteinExistence type="predicted"/>
<feature type="transmembrane region" description="Helical" evidence="7">
    <location>
        <begin position="242"/>
        <end position="263"/>
    </location>
</feature>
<protein>
    <submittedName>
        <fullName evidence="10">Lymphocyte antigen 6 family member G6F</fullName>
    </submittedName>
</protein>
<evidence type="ECO:0000256" key="1">
    <source>
        <dbReference type="ARBA" id="ARBA00004236"/>
    </source>
</evidence>
<dbReference type="Proteomes" id="UP000314987">
    <property type="component" value="Unassembled WGS sequence"/>
</dbReference>
<evidence type="ECO:0000256" key="8">
    <source>
        <dbReference type="SAM" id="SignalP"/>
    </source>
</evidence>
<organism evidence="10 11">
    <name type="scientific">Vombatus ursinus</name>
    <name type="common">Common wombat</name>
    <dbReference type="NCBI Taxonomy" id="29139"/>
    <lineage>
        <taxon>Eukaryota</taxon>
        <taxon>Metazoa</taxon>
        <taxon>Chordata</taxon>
        <taxon>Craniata</taxon>
        <taxon>Vertebrata</taxon>
        <taxon>Euteleostomi</taxon>
        <taxon>Mammalia</taxon>
        <taxon>Metatheria</taxon>
        <taxon>Diprotodontia</taxon>
        <taxon>Vombatidae</taxon>
        <taxon>Vombatus</taxon>
    </lineage>
</organism>
<reference evidence="11" key="1">
    <citation type="submission" date="2018-12" db="EMBL/GenBank/DDBJ databases">
        <authorList>
            <person name="Yazar S."/>
        </authorList>
    </citation>
    <scope>NUCLEOTIDE SEQUENCE [LARGE SCALE GENOMIC DNA]</scope>
</reference>
<keyword evidence="7" id="KW-1133">Transmembrane helix</keyword>
<gene>
    <name evidence="10" type="primary">LY6G6F</name>
</gene>
<dbReference type="GO" id="GO:0005886">
    <property type="term" value="C:plasma membrane"/>
    <property type="evidence" value="ECO:0007669"/>
    <property type="project" value="UniProtKB-SubCell"/>
</dbReference>
<dbReference type="Ensembl" id="ENSVURT00010003477.1">
    <property type="protein sequence ID" value="ENSVURP00010003065.1"/>
    <property type="gene ID" value="ENSVURG00010002484.1"/>
</dbReference>
<evidence type="ECO:0000256" key="6">
    <source>
        <dbReference type="ARBA" id="ARBA00023180"/>
    </source>
</evidence>
<dbReference type="InterPro" id="IPR036179">
    <property type="entry name" value="Ig-like_dom_sf"/>
</dbReference>
<sequence>MACILLCFLFLLLPFIPQISSDRILSTYVALRETVELPCPAPPTLYGDEVLSWFRSPVSGFPTILVIRVPMADKAPETETTLREVRLSLLRNNSLWLDGAKEEDAGRYWCAVLGKYFNYQNWRVYDLSVIRGFQLSAKTTDGSVCSILVCSVVSAVFLDSVAWLEGKGKVKGRTETFMGKNASLLMVCPVQGTSESRSRKARSIRCIFPQNKGINFNLTAAASPDALPAHCVVSPTWDTQKILLLLCVLGQGVTILALGIVLWRRRNHGALYRDDSTSRFKPEIEVYENIHLTIPSTPAPRTM</sequence>
<evidence type="ECO:0000256" key="2">
    <source>
        <dbReference type="ARBA" id="ARBA00022475"/>
    </source>
</evidence>
<keyword evidence="6" id="KW-0325">Glycoprotein</keyword>
<dbReference type="OrthoDB" id="9937043at2759"/>
<dbReference type="InterPro" id="IPR003599">
    <property type="entry name" value="Ig_sub"/>
</dbReference>
<evidence type="ECO:0000313" key="10">
    <source>
        <dbReference type="Ensembl" id="ENSVURP00010003065.1"/>
    </source>
</evidence>
<evidence type="ECO:0000256" key="7">
    <source>
        <dbReference type="SAM" id="Phobius"/>
    </source>
</evidence>
<keyword evidence="11" id="KW-1185">Reference proteome</keyword>
<dbReference type="Pfam" id="PF07686">
    <property type="entry name" value="V-set"/>
    <property type="match status" value="1"/>
</dbReference>
<dbReference type="InterPro" id="IPR013783">
    <property type="entry name" value="Ig-like_fold"/>
</dbReference>
<dbReference type="OMA" id="HVQSFWG"/>
<feature type="domain" description="Ig-like" evidence="9">
    <location>
        <begin position="17"/>
        <end position="112"/>
    </location>
</feature>
<dbReference type="RefSeq" id="XP_027732356.1">
    <property type="nucleotide sequence ID" value="XM_027876555.1"/>
</dbReference>
<accession>A0A4X2K1H5</accession>
<feature type="signal peptide" evidence="8">
    <location>
        <begin position="1"/>
        <end position="21"/>
    </location>
</feature>
<keyword evidence="5" id="KW-1015">Disulfide bond</keyword>
<dbReference type="GeneID" id="114053466"/>
<reference evidence="10" key="3">
    <citation type="submission" date="2025-09" db="UniProtKB">
        <authorList>
            <consortium name="Ensembl"/>
        </authorList>
    </citation>
    <scope>IDENTIFICATION</scope>
</reference>
<keyword evidence="3 8" id="KW-0732">Signal</keyword>
<feature type="chain" id="PRO_5021271599" evidence="8">
    <location>
        <begin position="22"/>
        <end position="303"/>
    </location>
</feature>
<evidence type="ECO:0000256" key="5">
    <source>
        <dbReference type="ARBA" id="ARBA00023157"/>
    </source>
</evidence>
<evidence type="ECO:0000256" key="3">
    <source>
        <dbReference type="ARBA" id="ARBA00022729"/>
    </source>
</evidence>
<name>A0A4X2K1H5_VOMUR</name>
<dbReference type="PANTHER" id="PTHR32286">
    <property type="entry name" value="LYMPHOCYTE ANTIGEN 6 COMPLEX LOCUS PROTEIN G6F"/>
    <property type="match status" value="1"/>
</dbReference>
<evidence type="ECO:0000259" key="9">
    <source>
        <dbReference type="PROSITE" id="PS50835"/>
    </source>
</evidence>